<comment type="subunit">
    <text evidence="4">Part of the Tic complex.</text>
</comment>
<evidence type="ECO:0000256" key="2">
    <source>
        <dbReference type="ARBA" id="ARBA00004478"/>
    </source>
</evidence>
<feature type="compositionally biased region" description="Acidic residues" evidence="6">
    <location>
        <begin position="339"/>
        <end position="350"/>
    </location>
</feature>
<feature type="transmembrane region" description="Helical" evidence="4">
    <location>
        <begin position="66"/>
        <end position="90"/>
    </location>
</feature>
<dbReference type="GO" id="GO:0009706">
    <property type="term" value="C:chloroplast inner membrane"/>
    <property type="evidence" value="ECO:0007669"/>
    <property type="project" value="UniProtKB-SubCell"/>
</dbReference>
<evidence type="ECO:0000256" key="3">
    <source>
        <dbReference type="ARBA" id="ARBA00022780"/>
    </source>
</evidence>
<feature type="compositionally biased region" description="Polar residues" evidence="6">
    <location>
        <begin position="1661"/>
        <end position="1670"/>
    </location>
</feature>
<keyword evidence="4" id="KW-0472">Membrane</keyword>
<keyword evidence="4" id="KW-0812">Transmembrane</keyword>
<keyword evidence="3 4" id="KW-1001">Plastid inner membrane</keyword>
<keyword evidence="5" id="KW-0175">Coiled coil</keyword>
<proteinExistence type="inferred from homology"/>
<feature type="transmembrane region" description="Helical" evidence="4">
    <location>
        <begin position="262"/>
        <end position="279"/>
    </location>
</feature>
<feature type="transmembrane region" description="Helical" evidence="4">
    <location>
        <begin position="168"/>
        <end position="188"/>
    </location>
</feature>
<evidence type="ECO:0000256" key="5">
    <source>
        <dbReference type="SAM" id="Coils"/>
    </source>
</evidence>
<feature type="coiled-coil region" evidence="5">
    <location>
        <begin position="839"/>
        <end position="867"/>
    </location>
</feature>
<dbReference type="RefSeq" id="YP_009731095.1">
    <property type="nucleotide sequence ID" value="NC_046015.1"/>
</dbReference>
<feature type="region of interest" description="Disordered" evidence="6">
    <location>
        <begin position="290"/>
        <end position="353"/>
    </location>
</feature>
<dbReference type="GO" id="GO:0015031">
    <property type="term" value="P:protein transport"/>
    <property type="evidence" value="ECO:0007669"/>
    <property type="project" value="UniProtKB-KW"/>
</dbReference>
<dbReference type="InterPro" id="IPR008896">
    <property type="entry name" value="TIC214"/>
</dbReference>
<accession>A0A6B7KX57</accession>
<reference evidence="7" key="1">
    <citation type="journal article" date="2019" name="Genes (Basel)">
        <title>Comparison of the Whole-Plastome Sequence between the Bonin Islands Endemic Rubus boninensis and Its Close Relative, Rubus trifidus (Rosaceae), in the Southern Korean Peninsula.</title>
        <authorList>
            <person name="Yang J."/>
            <person name="Takayama K."/>
            <person name="Pak J.H."/>
            <person name="Kim S.C."/>
        </authorList>
    </citation>
    <scope>NUCLEOTIDE SEQUENCE</scope>
</reference>
<feature type="compositionally biased region" description="Basic and acidic residues" evidence="6">
    <location>
        <begin position="290"/>
        <end position="299"/>
    </location>
</feature>
<comment type="similarity">
    <text evidence="4">Belongs to the TIC214 family.</text>
</comment>
<sequence>MEIRDVVSSLSLSISRYIWKVKKSSYNNPEIAIEKKKGRFVMILKSFILGNLVSLCMKIINSVVVVGLYYGFLTTFSIGPSYLFLLRARVMEEGEEGTEKKVSATTGFITGQLMMFISIYYAPLHLALGRPHTITVLALPYLLFHFFWNNHKHFFDYGSTTRNSIRNLSIQCLFLNNLIFQLFNHFILPSSMLVRLVNIYMFRCNNKMLFVTSSFVGWLIGHILFMKWVGLVLGWIQQNNSIRSNVLIRSNKYLVSELRNSMARIFSILLFITCVYYLGRIPSPIVTKKLKETSETEEKGESEEETDVEIETTSETKGTKQEQEGSTEEDPSPSLFSEEKEDPDKIDETEEIRVNGKEKTKDEFYFKETRSKNRPVYETYYLDGNQEQENSKLEIFKEKKDLFRFEKPVVTILFDPKRWNRPLRYIKNNRFENAVRTEMSQYFFYTCQSDGKERIVFTYPPSLATFLEMMQRKTSLFPKEKVPYNESNEFYNQWSYTNEHKKKTISKIFINRVKALDKNLSKTLAKESAVLNVLEKRTRLCNDKTKKEYLPKIYDPLLNGSNRGRIKKLFSLSIKNEIYIKNYIERFCINKIHSILLIINRLEFEQKLNPFARKTCAKQINYLLNLINELAVKSTSSLNFKGPFLVPEHEQVKIDSEDRIKILNFLFDADRTLHNEKTKKKKSIALKEIHKKVPRWSYKLINDLEQQEGETEESVVEDHEIRSRKAKRVVIFTDNQQNTDTDTYYNTQETNNTDQTDEVALIRYSQQSDFRRDIIKGSVRAQRRKIVTWKFFEADVHSPLFLDRIDKSPLFSFDISERINLILRNFMWTNAELKISDLKEKTTEESEKKKEEDKKEEDKRKEKVRIEIAEAWDSILLAQVIRGFLLVIQSILRKYIILPSLIIIKNITRMLLFQFPEWSEDLKDWNREMHVKCTYNGVQLSEKEFPKNWLTDGIQIKILFPFRLKPWHRSNLRAPYNDPMKKKDSKNDFCFLTIFGMEAEFPFGSPKKQLSFFEPIFKELKRKIIKLKKKCFLILKILKEKTKLFLNVSKETKKWVIKSIQFFKKIKKEFSKINPILLFGLRKRNVYEFELSKTKKDSIISNLMIHESSIQTIPRDWTNYSLTEKKMQDLTDRTNTIKNKIEKVKNEKKGGFIIPDRNISSNKISDDDKRLESQKNIWQILKRKNVRLIRKFHYFFKIFIEKIYIDIFLWIINIPRINTQPFLESIKKKFNKYITDNETNQEKIDKTNQSLIHFISTLKKALYNTNISNNNSNNFCDLSYFSQAYVFYKLSQTQFINFYLYKLKSVFQYNGAALFIKNEIKDSFVGTQELFHSQLKHKNRHKSGMNQWTNWLRNHYQYDISQIRWSRLVTQKWQNRFNQHCMNQNKDLCNSSKKMKIIHYEKQKNFEKASLLNQKGSFKKQYGYDRLAYKSINSEDTKYSAIYESPFHVKNNQEVFSNSNTHKRKLFNMMEGIPIIPINNDLVQDDIRDMEKNMDRKYFDWRILYFCLRKKVNTKAWINIDTDSNKKFTKAKLNNYQIIDKKKKQDLFYLTIHQDQEINLSNQKGFLDWMGMNEEILNSPISNLEHWFFPEFLILYNLYKTKPWVIPIKLLLLDSNINENATDIENKSIAGNKKRDPFISSNEKKSLELKKRNKGQKESADQANLESDLSNQEKDVEEDYMGSDMKKHKNKKQYKNNTKAEFFFLLKRYLHFQLRWDDILNKKIINNIKVYCLLLRLINPREISISSIQRGEMSLDILMIQKNLTLTELIKRGIFIIEPIRLSIKNDGQFIMYQTVGISLVHQSKHQINQKYREKHHVDKNSDDKNSDKVITKYQKMTGNRDKNNYDLFVPENLLSPRLRREFRIIICFNSRNRNDMHKNSALGNGNKVNSQGLDKSKGLKKKLIKLKLFLWPNYRLEDLACMNRYWFDTNNGSRFGMLRIHMYPRF</sequence>
<dbReference type="PANTHER" id="PTHR33163:SF40">
    <property type="entry name" value="PROTEIN TIC 214"/>
    <property type="match status" value="1"/>
</dbReference>
<feature type="transmembrane region" description="Helical" evidence="4">
    <location>
        <begin position="208"/>
        <end position="236"/>
    </location>
</feature>
<dbReference type="GeneID" id="44150200"/>
<name>A0A6B7KX57_9ROSA</name>
<dbReference type="Pfam" id="PF05758">
    <property type="entry name" value="Ycf1"/>
    <property type="match status" value="1"/>
</dbReference>
<evidence type="ECO:0000313" key="7">
    <source>
        <dbReference type="EMBL" id="QEP09254.1"/>
    </source>
</evidence>
<feature type="transmembrane region" description="Helical" evidence="4">
    <location>
        <begin position="128"/>
        <end position="148"/>
    </location>
</feature>
<dbReference type="PANTHER" id="PTHR33163">
    <property type="entry name" value="PROTEIN TIC 214-RELATED"/>
    <property type="match status" value="1"/>
</dbReference>
<feature type="compositionally biased region" description="Basic and acidic residues" evidence="6">
    <location>
        <begin position="1648"/>
        <end position="1660"/>
    </location>
</feature>
<evidence type="ECO:0000256" key="4">
    <source>
        <dbReference type="RuleBase" id="RU364085"/>
    </source>
</evidence>
<keyword evidence="4 7" id="KW-0150">Chloroplast</keyword>
<evidence type="ECO:0000256" key="6">
    <source>
        <dbReference type="SAM" id="MobiDB-lite"/>
    </source>
</evidence>
<feature type="compositionally biased region" description="Acidic residues" evidence="6">
    <location>
        <begin position="300"/>
        <end position="312"/>
    </location>
</feature>
<keyword evidence="4" id="KW-0813">Transport</keyword>
<comment type="function">
    <text evidence="1 4">Involved in protein precursor import into chloroplasts. May be part of an intermediate translocation complex acting as a protein-conducting channel at the inner envelope.</text>
</comment>
<evidence type="ECO:0000256" key="1">
    <source>
        <dbReference type="ARBA" id="ARBA00002515"/>
    </source>
</evidence>
<feature type="region of interest" description="Disordered" evidence="6">
    <location>
        <begin position="1648"/>
        <end position="1691"/>
    </location>
</feature>
<feature type="transmembrane region" description="Helical" evidence="4">
    <location>
        <begin position="102"/>
        <end position="122"/>
    </location>
</feature>
<feature type="transmembrane region" description="Helical" evidence="4">
    <location>
        <begin position="40"/>
        <end position="60"/>
    </location>
</feature>
<dbReference type="EMBL" id="MH734123">
    <property type="protein sequence ID" value="QEP09254.1"/>
    <property type="molecule type" value="Genomic_DNA"/>
</dbReference>
<keyword evidence="4 7" id="KW-0934">Plastid</keyword>
<protein>
    <recommendedName>
        <fullName evidence="4">Protein TIC 214</fullName>
    </recommendedName>
    <alternativeName>
        <fullName evidence="4">Translocon at the inner envelope membrane of chloroplasts 214</fullName>
    </alternativeName>
</protein>
<keyword evidence="4" id="KW-0653">Protein transport</keyword>
<keyword evidence="4" id="KW-1133">Transmembrane helix</keyword>
<comment type="subcellular location">
    <subcellularLocation>
        <location evidence="2">Plastid</location>
        <location evidence="2">Chloroplast inner membrane</location>
        <topology evidence="2">Multi-pass membrane protein</topology>
    </subcellularLocation>
</comment>
<geneLocation type="chloroplast" evidence="7"/>
<organism evidence="7">
    <name type="scientific">Rubus boninensis</name>
    <dbReference type="NCBI Taxonomy" id="2609018"/>
    <lineage>
        <taxon>Eukaryota</taxon>
        <taxon>Viridiplantae</taxon>
        <taxon>Streptophyta</taxon>
        <taxon>Embryophyta</taxon>
        <taxon>Tracheophyta</taxon>
        <taxon>Spermatophyta</taxon>
        <taxon>Magnoliopsida</taxon>
        <taxon>eudicotyledons</taxon>
        <taxon>Gunneridae</taxon>
        <taxon>Pentapetalae</taxon>
        <taxon>rosids</taxon>
        <taxon>fabids</taxon>
        <taxon>Rosales</taxon>
        <taxon>Rosaceae</taxon>
        <taxon>Rosoideae</taxon>
        <taxon>Rosoideae incertae sedis</taxon>
        <taxon>Rubus</taxon>
    </lineage>
</organism>
<gene>
    <name evidence="7" type="primary">ycf1</name>
    <name evidence="4" type="synonym">TIC214</name>
</gene>